<evidence type="ECO:0000259" key="1">
    <source>
        <dbReference type="Pfam" id="PF08241"/>
    </source>
</evidence>
<dbReference type="Pfam" id="PF08241">
    <property type="entry name" value="Methyltransf_11"/>
    <property type="match status" value="1"/>
</dbReference>
<keyword evidence="2" id="KW-0808">Transferase</keyword>
<name>A0A2P8E872_9BACT</name>
<dbReference type="SUPFAM" id="SSF53335">
    <property type="entry name" value="S-adenosyl-L-methionine-dependent methyltransferases"/>
    <property type="match status" value="1"/>
</dbReference>
<keyword evidence="3" id="KW-1185">Reference proteome</keyword>
<dbReference type="InterPro" id="IPR013216">
    <property type="entry name" value="Methyltransf_11"/>
</dbReference>
<dbReference type="GO" id="GO:0032259">
    <property type="term" value="P:methylation"/>
    <property type="evidence" value="ECO:0007669"/>
    <property type="project" value="UniProtKB-KW"/>
</dbReference>
<sequence length="257" mass="29449">MTEENKNIHDFDFDLISDYFSQFERQGPGSPEVTIKAISFVDNLSPTSKIADIGSGTGGQTMVLAQHVPGQITAIDLFPKFIDKLNALATQLNLQDRIKGIQGSMENLPFQEEELDLIWSEGAIYNIGFEKGLKEWKKFLKIGGYIAVTEASWFTDRRPKEIQDFWDMAYPEIDMIPKKVAQLQNAGYIPVAVFILPENCWTDNYYVPQAKIIEDFLNKHKGNPTAEGLIAEIKKEIRFYSQYKEYYGYVFYIGRKI</sequence>
<evidence type="ECO:0000313" key="2">
    <source>
        <dbReference type="EMBL" id="PSL05607.1"/>
    </source>
</evidence>
<proteinExistence type="predicted"/>
<dbReference type="InterPro" id="IPR029063">
    <property type="entry name" value="SAM-dependent_MTases_sf"/>
</dbReference>
<dbReference type="AlphaFoldDB" id="A0A2P8E872"/>
<dbReference type="CDD" id="cd02440">
    <property type="entry name" value="AdoMet_MTases"/>
    <property type="match status" value="1"/>
</dbReference>
<dbReference type="EMBL" id="PYGF01000003">
    <property type="protein sequence ID" value="PSL05607.1"/>
    <property type="molecule type" value="Genomic_DNA"/>
</dbReference>
<keyword evidence="2" id="KW-0830">Ubiquinone</keyword>
<dbReference type="Gene3D" id="3.40.50.150">
    <property type="entry name" value="Vaccinia Virus protein VP39"/>
    <property type="match status" value="1"/>
</dbReference>
<feature type="domain" description="Methyltransferase type 11" evidence="1">
    <location>
        <begin position="52"/>
        <end position="147"/>
    </location>
</feature>
<gene>
    <name evidence="2" type="ORF">CLV48_103121</name>
</gene>
<dbReference type="Proteomes" id="UP000240708">
    <property type="component" value="Unassembled WGS sequence"/>
</dbReference>
<dbReference type="RefSeq" id="WP_106566663.1">
    <property type="nucleotide sequence ID" value="NZ_PYGF01000003.1"/>
</dbReference>
<protein>
    <submittedName>
        <fullName evidence="2">Ubiquinone/menaquinone biosynthesis C-methylase UbiE</fullName>
    </submittedName>
</protein>
<dbReference type="GO" id="GO:0008757">
    <property type="term" value="F:S-adenosylmethionine-dependent methyltransferase activity"/>
    <property type="evidence" value="ECO:0007669"/>
    <property type="project" value="InterPro"/>
</dbReference>
<accession>A0A2P8E872</accession>
<dbReference type="OrthoDB" id="9789123at2"/>
<keyword evidence="2" id="KW-0489">Methyltransferase</keyword>
<reference evidence="2 3" key="1">
    <citation type="submission" date="2018-03" db="EMBL/GenBank/DDBJ databases">
        <title>Genomic Encyclopedia of Archaeal and Bacterial Type Strains, Phase II (KMG-II): from individual species to whole genera.</title>
        <authorList>
            <person name="Goeker M."/>
        </authorList>
    </citation>
    <scope>NUCLEOTIDE SEQUENCE [LARGE SCALE GENOMIC DNA]</scope>
    <source>
        <strain evidence="2 3">DSM 28057</strain>
    </source>
</reference>
<dbReference type="PANTHER" id="PTHR43591">
    <property type="entry name" value="METHYLTRANSFERASE"/>
    <property type="match status" value="1"/>
</dbReference>
<evidence type="ECO:0000313" key="3">
    <source>
        <dbReference type="Proteomes" id="UP000240708"/>
    </source>
</evidence>
<comment type="caution">
    <text evidence="2">The sequence shown here is derived from an EMBL/GenBank/DDBJ whole genome shotgun (WGS) entry which is preliminary data.</text>
</comment>
<organism evidence="2 3">
    <name type="scientific">Cecembia rubra</name>
    <dbReference type="NCBI Taxonomy" id="1485585"/>
    <lineage>
        <taxon>Bacteria</taxon>
        <taxon>Pseudomonadati</taxon>
        <taxon>Bacteroidota</taxon>
        <taxon>Cytophagia</taxon>
        <taxon>Cytophagales</taxon>
        <taxon>Cyclobacteriaceae</taxon>
        <taxon>Cecembia</taxon>
    </lineage>
</organism>